<protein>
    <submittedName>
        <fullName evidence="1">Uncharacterized protein</fullName>
    </submittedName>
</protein>
<organism evidence="1 2">
    <name type="scientific">Caballeronia sordidicola</name>
    <name type="common">Burkholderia sordidicola</name>
    <dbReference type="NCBI Taxonomy" id="196367"/>
    <lineage>
        <taxon>Bacteria</taxon>
        <taxon>Pseudomonadati</taxon>
        <taxon>Pseudomonadota</taxon>
        <taxon>Betaproteobacteria</taxon>
        <taxon>Burkholderiales</taxon>
        <taxon>Burkholderiaceae</taxon>
        <taxon>Caballeronia</taxon>
    </lineage>
</organism>
<comment type="caution">
    <text evidence="1">The sequence shown here is derived from an EMBL/GenBank/DDBJ whole genome shotgun (WGS) entry which is preliminary data.</text>
</comment>
<dbReference type="EMBL" id="NBTZ01000023">
    <property type="protein sequence ID" value="OTP78486.1"/>
    <property type="molecule type" value="Genomic_DNA"/>
</dbReference>
<dbReference type="Proteomes" id="UP000195221">
    <property type="component" value="Unassembled WGS sequence"/>
</dbReference>
<evidence type="ECO:0000313" key="1">
    <source>
        <dbReference type="EMBL" id="OTP78486.1"/>
    </source>
</evidence>
<reference evidence="1 2" key="1">
    <citation type="submission" date="2017-03" db="EMBL/GenBank/DDBJ databases">
        <title>Genome analysis of strain PAMC 26577.</title>
        <authorList>
            <person name="Oh H.-M."/>
            <person name="Yang J.-A."/>
        </authorList>
    </citation>
    <scope>NUCLEOTIDE SEQUENCE [LARGE SCALE GENOMIC DNA]</scope>
    <source>
        <strain evidence="1 2">PAMC 26577</strain>
    </source>
</reference>
<gene>
    <name evidence="1" type="ORF">PAMC26577_04805</name>
</gene>
<proteinExistence type="predicted"/>
<accession>A0A242N5Q5</accession>
<dbReference type="RefSeq" id="WP_075359399.1">
    <property type="nucleotide sequence ID" value="NZ_MSRG01000071.1"/>
</dbReference>
<dbReference type="AlphaFoldDB" id="A0A242N5Q5"/>
<evidence type="ECO:0000313" key="2">
    <source>
        <dbReference type="Proteomes" id="UP000195221"/>
    </source>
</evidence>
<name>A0A242N5Q5_CABSO</name>
<sequence length="199" mass="20833">MEINSVLNVGLAGLMVLASTHPVAARADDDSYGCKVALCLSNPASNGGPSAPDTCAPAIDKLFHDLARGRSFPQCKDSGVDVKQVNTPFDPCPGGTEPAPVGAYVVAGQARGGKRAYGATGFDVTGEPLQSEGGTISGYVSGPQACVGQVVGTYNIFNNGSNEDVMPVTVYDHIVWQQPQSPQAIDIYQSSQFQQRIHY</sequence>